<protein>
    <submittedName>
        <fullName evidence="1">Uncharacterized protein</fullName>
    </submittedName>
</protein>
<accession>A0AAW9QRU0</accession>
<sequence>MAWREVNSYHYIKLYEWRIGGLFESDRGNTATRRTIAAVSRESQSIWS</sequence>
<dbReference type="EMBL" id="JBAFSM010000059">
    <property type="protein sequence ID" value="MEG3439753.1"/>
    <property type="molecule type" value="Genomic_DNA"/>
</dbReference>
<proteinExistence type="predicted"/>
<comment type="caution">
    <text evidence="1">The sequence shown here is derived from an EMBL/GenBank/DDBJ whole genome shotgun (WGS) entry which is preliminary data.</text>
</comment>
<evidence type="ECO:0000313" key="2">
    <source>
        <dbReference type="Proteomes" id="UP001328733"/>
    </source>
</evidence>
<gene>
    <name evidence="1" type="ORF">V0288_21680</name>
</gene>
<reference evidence="1 2" key="1">
    <citation type="submission" date="2024-01" db="EMBL/GenBank/DDBJ databases">
        <title>Genomic insights into the taxonomy and metabolism of the cyanobacterium Pannus brasiliensis CCIBt3594.</title>
        <authorList>
            <person name="Machado M."/>
            <person name="Botero N.B."/>
            <person name="Andreote A.P.D."/>
            <person name="Feitosa A.M.T."/>
            <person name="Popin R."/>
            <person name="Sivonen K."/>
            <person name="Fiore M.F."/>
        </authorList>
    </citation>
    <scope>NUCLEOTIDE SEQUENCE [LARGE SCALE GENOMIC DNA]</scope>
    <source>
        <strain evidence="1 2">CCIBt3594</strain>
    </source>
</reference>
<dbReference type="RefSeq" id="WP_332867232.1">
    <property type="nucleotide sequence ID" value="NZ_JBAFSM010000059.1"/>
</dbReference>
<keyword evidence="2" id="KW-1185">Reference proteome</keyword>
<evidence type="ECO:0000313" key="1">
    <source>
        <dbReference type="EMBL" id="MEG3439753.1"/>
    </source>
</evidence>
<name>A0AAW9QRU0_9CHRO</name>
<dbReference type="Proteomes" id="UP001328733">
    <property type="component" value="Unassembled WGS sequence"/>
</dbReference>
<organism evidence="1 2">
    <name type="scientific">Pannus brasiliensis CCIBt3594</name>
    <dbReference type="NCBI Taxonomy" id="1427578"/>
    <lineage>
        <taxon>Bacteria</taxon>
        <taxon>Bacillati</taxon>
        <taxon>Cyanobacteriota</taxon>
        <taxon>Cyanophyceae</taxon>
        <taxon>Oscillatoriophycideae</taxon>
        <taxon>Chroococcales</taxon>
        <taxon>Microcystaceae</taxon>
        <taxon>Pannus</taxon>
    </lineage>
</organism>
<dbReference type="AlphaFoldDB" id="A0AAW9QRU0"/>